<name>A0ACC6R9V3_9GAMM</name>
<organism evidence="1 2">
    <name type="scientific">Pseudoalteromonas undina</name>
    <dbReference type="NCBI Taxonomy" id="43660"/>
    <lineage>
        <taxon>Bacteria</taxon>
        <taxon>Pseudomonadati</taxon>
        <taxon>Pseudomonadota</taxon>
        <taxon>Gammaproteobacteria</taxon>
        <taxon>Alteromonadales</taxon>
        <taxon>Pseudoalteromonadaceae</taxon>
        <taxon>Pseudoalteromonas</taxon>
    </lineage>
</organism>
<evidence type="ECO:0000313" key="1">
    <source>
        <dbReference type="EMBL" id="MEL0606548.1"/>
    </source>
</evidence>
<gene>
    <name evidence="1" type="ORF">V6250_20640</name>
</gene>
<sequence>LMGGNITLQSEPYVGSTFKFDVILKTSPSQEPAELVYSGIKLAALNILVAEDNTVNQMFIKAMLG</sequence>
<proteinExistence type="predicted"/>
<evidence type="ECO:0000313" key="2">
    <source>
        <dbReference type="Proteomes" id="UP001374952"/>
    </source>
</evidence>
<dbReference type="Proteomes" id="UP001374952">
    <property type="component" value="Unassembled WGS sequence"/>
</dbReference>
<comment type="caution">
    <text evidence="1">The sequence shown here is derived from an EMBL/GenBank/DDBJ whole genome shotgun (WGS) entry which is preliminary data.</text>
</comment>
<feature type="non-terminal residue" evidence="1">
    <location>
        <position position="1"/>
    </location>
</feature>
<keyword evidence="2" id="KW-1185">Reference proteome</keyword>
<reference evidence="1" key="1">
    <citation type="submission" date="2024-02" db="EMBL/GenBank/DDBJ databases">
        <title>Bacteria isolated from the canopy kelp, Nereocystis luetkeana.</title>
        <authorList>
            <person name="Pfister C.A."/>
            <person name="Younker I.T."/>
            <person name="Light S.H."/>
        </authorList>
    </citation>
    <scope>NUCLEOTIDE SEQUENCE</scope>
    <source>
        <strain evidence="1">TN.2.01</strain>
    </source>
</reference>
<protein>
    <submittedName>
        <fullName evidence="1">Uncharacterized protein</fullName>
    </submittedName>
</protein>
<accession>A0ACC6R9V3</accession>
<dbReference type="EMBL" id="JBAKAX010000193">
    <property type="protein sequence ID" value="MEL0606548.1"/>
    <property type="molecule type" value="Genomic_DNA"/>
</dbReference>